<gene>
    <name evidence="2" type="ORF">ACFSUL_02400</name>
</gene>
<evidence type="ECO:0000313" key="3">
    <source>
        <dbReference type="Proteomes" id="UP001597506"/>
    </source>
</evidence>
<name>A0ABW5RLQ2_9BACI</name>
<dbReference type="Pfam" id="PF01521">
    <property type="entry name" value="Fe-S_biosyn"/>
    <property type="match status" value="1"/>
</dbReference>
<feature type="domain" description="Core" evidence="1">
    <location>
        <begin position="1"/>
        <end position="104"/>
    </location>
</feature>
<dbReference type="InterPro" id="IPR035903">
    <property type="entry name" value="HesB-like_dom_sf"/>
</dbReference>
<dbReference type="EMBL" id="JBHUMF010000005">
    <property type="protein sequence ID" value="MFD2679595.1"/>
    <property type="molecule type" value="Genomic_DNA"/>
</dbReference>
<comment type="caution">
    <text evidence="2">The sequence shown here is derived from an EMBL/GenBank/DDBJ whole genome shotgun (WGS) entry which is preliminary data.</text>
</comment>
<dbReference type="RefSeq" id="WP_071411407.1">
    <property type="nucleotide sequence ID" value="NZ_JBHUMF010000005.1"/>
</dbReference>
<dbReference type="InterPro" id="IPR000361">
    <property type="entry name" value="ATAP_core_dom"/>
</dbReference>
<sequence length="113" mass="12846">MHITFTDEAIKKINEKIDGKEGYLKLKYDIDGCGCVMSGIPTLWYILQPEGIDELTIETNLMPILIEKSKTVFLDKQLKVDFSKTANSFQLKSPAQILNGRMNFILYPKVSES</sequence>
<dbReference type="Proteomes" id="UP001597506">
    <property type="component" value="Unassembled WGS sequence"/>
</dbReference>
<evidence type="ECO:0000259" key="1">
    <source>
        <dbReference type="Pfam" id="PF01521"/>
    </source>
</evidence>
<protein>
    <submittedName>
        <fullName evidence="2">Iron-sulfur cluster biosynthesis family protein</fullName>
    </submittedName>
</protein>
<reference evidence="3" key="1">
    <citation type="journal article" date="2019" name="Int. J. Syst. Evol. Microbiol.">
        <title>The Global Catalogue of Microorganisms (GCM) 10K type strain sequencing project: providing services to taxonomists for standard genome sequencing and annotation.</title>
        <authorList>
            <consortium name="The Broad Institute Genomics Platform"/>
            <consortium name="The Broad Institute Genome Sequencing Center for Infectious Disease"/>
            <person name="Wu L."/>
            <person name="Ma J."/>
        </authorList>
    </citation>
    <scope>NUCLEOTIDE SEQUENCE [LARGE SCALE GENOMIC DNA]</scope>
    <source>
        <strain evidence="3">KCTC 3913</strain>
    </source>
</reference>
<proteinExistence type="predicted"/>
<dbReference type="Gene3D" id="2.60.300.12">
    <property type="entry name" value="HesB-like domain"/>
    <property type="match status" value="1"/>
</dbReference>
<evidence type="ECO:0000313" key="2">
    <source>
        <dbReference type="EMBL" id="MFD2679595.1"/>
    </source>
</evidence>
<keyword evidence="3" id="KW-1185">Reference proteome</keyword>
<organism evidence="2 3">
    <name type="scientific">Bacillus seohaeanensis</name>
    <dbReference type="NCBI Taxonomy" id="284580"/>
    <lineage>
        <taxon>Bacteria</taxon>
        <taxon>Bacillati</taxon>
        <taxon>Bacillota</taxon>
        <taxon>Bacilli</taxon>
        <taxon>Bacillales</taxon>
        <taxon>Bacillaceae</taxon>
        <taxon>Bacillus</taxon>
    </lineage>
</organism>
<accession>A0ABW5RLQ2</accession>
<dbReference type="SUPFAM" id="SSF89360">
    <property type="entry name" value="HesB-like domain"/>
    <property type="match status" value="1"/>
</dbReference>